<sequence length="59" mass="6593">MDLQAFSEVFHHANAGKLFALLKTSNVPSADRRHQILLREAASGAQLLERATDGSFWRI</sequence>
<dbReference type="AlphaFoldDB" id="A0A7X0PBI3"/>
<dbReference type="EMBL" id="JACHLK010000002">
    <property type="protein sequence ID" value="MBB6558744.1"/>
    <property type="molecule type" value="Genomic_DNA"/>
</dbReference>
<evidence type="ECO:0000313" key="1">
    <source>
        <dbReference type="EMBL" id="MBB6558744.1"/>
    </source>
</evidence>
<accession>A0A7X0PBI3</accession>
<name>A0A7X0PBI3_9BURK</name>
<protein>
    <submittedName>
        <fullName evidence="1">Uncharacterized protein</fullName>
    </submittedName>
</protein>
<comment type="caution">
    <text evidence="1">The sequence shown here is derived from an EMBL/GenBank/DDBJ whole genome shotgun (WGS) entry which is preliminary data.</text>
</comment>
<reference evidence="1 2" key="1">
    <citation type="submission" date="2020-08" db="EMBL/GenBank/DDBJ databases">
        <title>Functional genomics of gut bacteria from endangered species of beetles.</title>
        <authorList>
            <person name="Carlos-Shanley C."/>
        </authorList>
    </citation>
    <scope>NUCLEOTIDE SEQUENCE [LARGE SCALE GENOMIC DNA]</scope>
    <source>
        <strain evidence="1 2">S00198</strain>
    </source>
</reference>
<gene>
    <name evidence="1" type="ORF">HNP48_001408</name>
</gene>
<organism evidence="1 2">
    <name type="scientific">Acidovorax soli</name>
    <dbReference type="NCBI Taxonomy" id="592050"/>
    <lineage>
        <taxon>Bacteria</taxon>
        <taxon>Pseudomonadati</taxon>
        <taxon>Pseudomonadota</taxon>
        <taxon>Betaproteobacteria</taxon>
        <taxon>Burkholderiales</taxon>
        <taxon>Comamonadaceae</taxon>
        <taxon>Acidovorax</taxon>
    </lineage>
</organism>
<dbReference type="Proteomes" id="UP000575083">
    <property type="component" value="Unassembled WGS sequence"/>
</dbReference>
<proteinExistence type="predicted"/>
<keyword evidence="2" id="KW-1185">Reference proteome</keyword>
<evidence type="ECO:0000313" key="2">
    <source>
        <dbReference type="Proteomes" id="UP000575083"/>
    </source>
</evidence>